<dbReference type="EMBL" id="JACCFO010000001">
    <property type="protein sequence ID" value="NYI94488.1"/>
    <property type="molecule type" value="Genomic_DNA"/>
</dbReference>
<dbReference type="GO" id="GO:0006508">
    <property type="term" value="P:proteolysis"/>
    <property type="evidence" value="ECO:0007669"/>
    <property type="project" value="UniProtKB-KW"/>
</dbReference>
<reference evidence="2 3" key="1">
    <citation type="submission" date="2020-07" db="EMBL/GenBank/DDBJ databases">
        <title>Sequencing the genomes of 1000 actinobacteria strains.</title>
        <authorList>
            <person name="Klenk H.-P."/>
        </authorList>
    </citation>
    <scope>NUCLEOTIDE SEQUENCE [LARGE SCALE GENOMIC DNA]</scope>
    <source>
        <strain evidence="2 3">DSM 45927</strain>
    </source>
</reference>
<keyword evidence="2" id="KW-0378">Hydrolase</keyword>
<name>A0A853BG87_9ACTN</name>
<dbReference type="AlphaFoldDB" id="A0A853BG87"/>
<keyword evidence="2" id="KW-0645">Protease</keyword>
<keyword evidence="1" id="KW-0812">Transmembrane</keyword>
<feature type="transmembrane region" description="Helical" evidence="1">
    <location>
        <begin position="12"/>
        <end position="33"/>
    </location>
</feature>
<proteinExistence type="predicted"/>
<evidence type="ECO:0000256" key="1">
    <source>
        <dbReference type="SAM" id="Phobius"/>
    </source>
</evidence>
<evidence type="ECO:0000313" key="2">
    <source>
        <dbReference type="EMBL" id="NYI94488.1"/>
    </source>
</evidence>
<protein>
    <submittedName>
        <fullName evidence="2">Membrane protease YdiL (CAAX protease family)</fullName>
    </submittedName>
</protein>
<keyword evidence="1" id="KW-1133">Transmembrane helix</keyword>
<dbReference type="RefSeq" id="WP_246424993.1">
    <property type="nucleotide sequence ID" value="NZ_JACCFO010000001.1"/>
</dbReference>
<dbReference type="Proteomes" id="UP000575985">
    <property type="component" value="Unassembled WGS sequence"/>
</dbReference>
<keyword evidence="1" id="KW-0472">Membrane</keyword>
<sequence>MHLSRLVETPTWQALATIAVWRGGLGILLGCLWSRHRSVWGVPAVHTAVNSLILLPVVLG</sequence>
<comment type="caution">
    <text evidence="2">The sequence shown here is derived from an EMBL/GenBank/DDBJ whole genome shotgun (WGS) entry which is preliminary data.</text>
</comment>
<organism evidence="2 3">
    <name type="scientific">Streptomonospora nanhaiensis</name>
    <dbReference type="NCBI Taxonomy" id="1323731"/>
    <lineage>
        <taxon>Bacteria</taxon>
        <taxon>Bacillati</taxon>
        <taxon>Actinomycetota</taxon>
        <taxon>Actinomycetes</taxon>
        <taxon>Streptosporangiales</taxon>
        <taxon>Nocardiopsidaceae</taxon>
        <taxon>Streptomonospora</taxon>
    </lineage>
</organism>
<dbReference type="GO" id="GO:0008233">
    <property type="term" value="F:peptidase activity"/>
    <property type="evidence" value="ECO:0007669"/>
    <property type="project" value="UniProtKB-KW"/>
</dbReference>
<keyword evidence="3" id="KW-1185">Reference proteome</keyword>
<feature type="transmembrane region" description="Helical" evidence="1">
    <location>
        <begin position="40"/>
        <end position="59"/>
    </location>
</feature>
<accession>A0A853BG87</accession>
<gene>
    <name evidence="2" type="ORF">HNR12_000765</name>
</gene>
<evidence type="ECO:0000313" key="3">
    <source>
        <dbReference type="Proteomes" id="UP000575985"/>
    </source>
</evidence>